<comment type="caution">
    <text evidence="1">The sequence shown here is derived from an EMBL/GenBank/DDBJ whole genome shotgun (WGS) entry which is preliminary data.</text>
</comment>
<gene>
    <name evidence="1" type="ORF">EDD33_3508</name>
</gene>
<evidence type="ECO:0000313" key="2">
    <source>
        <dbReference type="Proteomes" id="UP000281738"/>
    </source>
</evidence>
<protein>
    <submittedName>
        <fullName evidence="1">Polyketide cyclase/dehydrase/lipid transport protein</fullName>
    </submittedName>
</protein>
<sequence>MATVQRVITVSPEKVWEVLADGWLYPVWVVGASRMREVDDTWPAVDAELHHSVGSWPLLLDDTTSVIACEEPRELVLTARGWPMGEARVTLTLVPEGSGTRVTIEEEAVSGPGALVPRLVADPGIAWRNTETLRRLAYLAERR</sequence>
<name>A0A3N2CYT0_9ACTN</name>
<dbReference type="Gene3D" id="3.30.530.20">
    <property type="match status" value="1"/>
</dbReference>
<proteinExistence type="predicted"/>
<reference evidence="1 2" key="1">
    <citation type="submission" date="2018-11" db="EMBL/GenBank/DDBJ databases">
        <title>Sequencing the genomes of 1000 actinobacteria strains.</title>
        <authorList>
            <person name="Klenk H.-P."/>
        </authorList>
    </citation>
    <scope>NUCLEOTIDE SEQUENCE [LARGE SCALE GENOMIC DNA]</scope>
    <source>
        <strain evidence="1 2">DSM 12652</strain>
    </source>
</reference>
<organism evidence="1 2">
    <name type="scientific">Nocardioides aurantiacus</name>
    <dbReference type="NCBI Taxonomy" id="86796"/>
    <lineage>
        <taxon>Bacteria</taxon>
        <taxon>Bacillati</taxon>
        <taxon>Actinomycetota</taxon>
        <taxon>Actinomycetes</taxon>
        <taxon>Propionibacteriales</taxon>
        <taxon>Nocardioidaceae</taxon>
        <taxon>Nocardioides</taxon>
    </lineage>
</organism>
<dbReference type="InterPro" id="IPR023393">
    <property type="entry name" value="START-like_dom_sf"/>
</dbReference>
<dbReference type="Proteomes" id="UP000281738">
    <property type="component" value="Unassembled WGS sequence"/>
</dbReference>
<dbReference type="AlphaFoldDB" id="A0A3N2CYT0"/>
<dbReference type="SUPFAM" id="SSF55961">
    <property type="entry name" value="Bet v1-like"/>
    <property type="match status" value="1"/>
</dbReference>
<dbReference type="InterPro" id="IPR019587">
    <property type="entry name" value="Polyketide_cyclase/dehydratase"/>
</dbReference>
<dbReference type="CDD" id="cd07812">
    <property type="entry name" value="SRPBCC"/>
    <property type="match status" value="1"/>
</dbReference>
<evidence type="ECO:0000313" key="1">
    <source>
        <dbReference type="EMBL" id="ROR92613.1"/>
    </source>
</evidence>
<dbReference type="OrthoDB" id="4483486at2"/>
<dbReference type="EMBL" id="RKHO01000001">
    <property type="protein sequence ID" value="ROR92613.1"/>
    <property type="molecule type" value="Genomic_DNA"/>
</dbReference>
<dbReference type="Pfam" id="PF10604">
    <property type="entry name" value="Polyketide_cyc2"/>
    <property type="match status" value="1"/>
</dbReference>
<keyword evidence="2" id="KW-1185">Reference proteome</keyword>
<dbReference type="RefSeq" id="WP_123392272.1">
    <property type="nucleotide sequence ID" value="NZ_RKHO01000001.1"/>
</dbReference>
<accession>A0A3N2CYT0</accession>